<dbReference type="EMBL" id="LT629746">
    <property type="protein sequence ID" value="SDT34563.1"/>
    <property type="molecule type" value="Genomic_DNA"/>
</dbReference>
<dbReference type="EMBL" id="VZPO01000002">
    <property type="protein sequence ID" value="KAB0507370.1"/>
    <property type="molecule type" value="Genomic_DNA"/>
</dbReference>
<gene>
    <name evidence="2" type="ORF">F7R14_05840</name>
    <name evidence="3" type="ORF">SAMN04490191_4036</name>
</gene>
<dbReference type="PANTHER" id="PTHR33164">
    <property type="entry name" value="TRANSCRIPTIONAL REGULATOR, MARR FAMILY"/>
    <property type="match status" value="1"/>
</dbReference>
<dbReference type="Pfam" id="PF12802">
    <property type="entry name" value="MarR_2"/>
    <property type="match status" value="1"/>
</dbReference>
<evidence type="ECO:0000313" key="2">
    <source>
        <dbReference type="EMBL" id="KAB0507370.1"/>
    </source>
</evidence>
<reference evidence="2 5" key="3">
    <citation type="submission" date="2019-09" db="EMBL/GenBank/DDBJ databases">
        <title>Draft genome sequences of 48 bacterial type strains from the CCUG.</title>
        <authorList>
            <person name="Tunovic T."/>
            <person name="Pineiro-Iglesias B."/>
            <person name="Unosson C."/>
            <person name="Inganas E."/>
            <person name="Ohlen M."/>
            <person name="Cardew S."/>
            <person name="Jensie-Markopoulos S."/>
            <person name="Salva-Serra F."/>
            <person name="Jaen-Luchoro D."/>
            <person name="Karlsson R."/>
            <person name="Svensson-Stadler L."/>
            <person name="Chun J."/>
            <person name="Moore E."/>
        </authorList>
    </citation>
    <scope>NUCLEOTIDE SEQUENCE [LARGE SCALE GENOMIC DNA]</scope>
    <source>
        <strain evidence="2 5">CCUG 51522</strain>
    </source>
</reference>
<reference evidence="3" key="2">
    <citation type="submission" date="2016-10" db="EMBL/GenBank/DDBJ databases">
        <authorList>
            <person name="de Groot N.N."/>
        </authorList>
    </citation>
    <scope>NUCLEOTIDE SEQUENCE [LARGE SCALE GENOMIC DNA]</scope>
    <source>
        <strain evidence="3">BS3782</strain>
    </source>
</reference>
<dbReference type="GO" id="GO:0003677">
    <property type="term" value="F:DNA binding"/>
    <property type="evidence" value="ECO:0007669"/>
    <property type="project" value="UniProtKB-KW"/>
</dbReference>
<organism evidence="3 4">
    <name type="scientific">Pseudomonas lini</name>
    <dbReference type="NCBI Taxonomy" id="163011"/>
    <lineage>
        <taxon>Bacteria</taxon>
        <taxon>Pseudomonadati</taxon>
        <taxon>Pseudomonadota</taxon>
        <taxon>Gammaproteobacteria</taxon>
        <taxon>Pseudomonadales</taxon>
        <taxon>Pseudomonadaceae</taxon>
        <taxon>Pseudomonas</taxon>
    </lineage>
</organism>
<reference evidence="4" key="1">
    <citation type="submission" date="2016-10" db="EMBL/GenBank/DDBJ databases">
        <authorList>
            <person name="Varghese N."/>
            <person name="Submissions S."/>
        </authorList>
    </citation>
    <scope>NUCLEOTIDE SEQUENCE [LARGE SCALE GENOMIC DNA]</scope>
    <source>
        <strain evidence="4">BS3782</strain>
    </source>
</reference>
<dbReference type="Proteomes" id="UP000182814">
    <property type="component" value="Chromosome I"/>
</dbReference>
<dbReference type="AlphaFoldDB" id="A0A0J6KGS6"/>
<dbReference type="PATRIC" id="fig|163011.3.peg.1521"/>
<dbReference type="InterPro" id="IPR039422">
    <property type="entry name" value="MarR/SlyA-like"/>
</dbReference>
<evidence type="ECO:0000313" key="5">
    <source>
        <dbReference type="Proteomes" id="UP000434925"/>
    </source>
</evidence>
<evidence type="ECO:0000313" key="3">
    <source>
        <dbReference type="EMBL" id="SDT34563.1"/>
    </source>
</evidence>
<sequence length="157" mass="16921">MSRVVNTDDNGSADAGLEFCIRLSRAYANLTRRLDNVLSGLHGLSFADFMTLYYLERAPGGRLRRVDLAERLGLTASGVTRSLLPLEKLGLVSRQPDPRDARVGYATLTDSGRQLLGHAVTSVRTVAQDATEWVASEQIEAASALLGRLAGMNSSNS</sequence>
<name>A0A0J6KGS6_9PSED</name>
<dbReference type="GO" id="GO:0003700">
    <property type="term" value="F:DNA-binding transcription factor activity"/>
    <property type="evidence" value="ECO:0007669"/>
    <property type="project" value="InterPro"/>
</dbReference>
<dbReference type="PROSITE" id="PS50995">
    <property type="entry name" value="HTH_MARR_2"/>
    <property type="match status" value="1"/>
</dbReference>
<dbReference type="Proteomes" id="UP000434925">
    <property type="component" value="Unassembled WGS sequence"/>
</dbReference>
<dbReference type="Gene3D" id="1.10.10.10">
    <property type="entry name" value="Winged helix-like DNA-binding domain superfamily/Winged helix DNA-binding domain"/>
    <property type="match status" value="1"/>
</dbReference>
<evidence type="ECO:0000313" key="4">
    <source>
        <dbReference type="Proteomes" id="UP000182814"/>
    </source>
</evidence>
<dbReference type="SMART" id="SM00347">
    <property type="entry name" value="HTH_MARR"/>
    <property type="match status" value="1"/>
</dbReference>
<protein>
    <submittedName>
        <fullName evidence="3">DNA-binding transcriptional regulator, MarR family</fullName>
    </submittedName>
    <submittedName>
        <fullName evidence="2">MarR family transcriptional regulator</fullName>
    </submittedName>
</protein>
<dbReference type="SUPFAM" id="SSF46785">
    <property type="entry name" value="Winged helix' DNA-binding domain"/>
    <property type="match status" value="1"/>
</dbReference>
<proteinExistence type="predicted"/>
<evidence type="ECO:0000259" key="1">
    <source>
        <dbReference type="PROSITE" id="PS50995"/>
    </source>
</evidence>
<accession>A0A0J6KGS6</accession>
<dbReference type="PANTHER" id="PTHR33164:SF43">
    <property type="entry name" value="HTH-TYPE TRANSCRIPTIONAL REPRESSOR YETL"/>
    <property type="match status" value="1"/>
</dbReference>
<dbReference type="InterPro" id="IPR000835">
    <property type="entry name" value="HTH_MarR-typ"/>
</dbReference>
<dbReference type="InterPro" id="IPR036390">
    <property type="entry name" value="WH_DNA-bd_sf"/>
</dbReference>
<dbReference type="InterPro" id="IPR036388">
    <property type="entry name" value="WH-like_DNA-bd_sf"/>
</dbReference>
<feature type="domain" description="HTH marR-type" evidence="1">
    <location>
        <begin position="16"/>
        <end position="151"/>
    </location>
</feature>
<dbReference type="PRINTS" id="PR00598">
    <property type="entry name" value="HTHMARR"/>
</dbReference>
<keyword evidence="4" id="KW-1185">Reference proteome</keyword>
<dbReference type="GO" id="GO:0006950">
    <property type="term" value="P:response to stress"/>
    <property type="evidence" value="ECO:0007669"/>
    <property type="project" value="TreeGrafter"/>
</dbReference>
<keyword evidence="3" id="KW-0238">DNA-binding</keyword>